<proteinExistence type="predicted"/>
<feature type="non-terminal residue" evidence="1">
    <location>
        <position position="78"/>
    </location>
</feature>
<organism evidence="1 2">
    <name type="scientific">Gigaspora margarita</name>
    <dbReference type="NCBI Taxonomy" id="4874"/>
    <lineage>
        <taxon>Eukaryota</taxon>
        <taxon>Fungi</taxon>
        <taxon>Fungi incertae sedis</taxon>
        <taxon>Mucoromycota</taxon>
        <taxon>Glomeromycotina</taxon>
        <taxon>Glomeromycetes</taxon>
        <taxon>Diversisporales</taxon>
        <taxon>Gigasporaceae</taxon>
        <taxon>Gigaspora</taxon>
    </lineage>
</organism>
<accession>A0ABN7VYP3</accession>
<dbReference type="EMBL" id="CAJVQB010025840">
    <property type="protein sequence ID" value="CAG8807299.1"/>
    <property type="molecule type" value="Genomic_DNA"/>
</dbReference>
<gene>
    <name evidence="1" type="ORF">GMARGA_LOCUS24468</name>
</gene>
<sequence>MDQSDADDIFRHNFQENNLPRAEISKRKQLEMLTIPDSAFEQATELYPENDVSNLLKELQKIKEDDSTWFIAYNCVKN</sequence>
<comment type="caution">
    <text evidence="1">The sequence shown here is derived from an EMBL/GenBank/DDBJ whole genome shotgun (WGS) entry which is preliminary data.</text>
</comment>
<reference evidence="1 2" key="1">
    <citation type="submission" date="2021-06" db="EMBL/GenBank/DDBJ databases">
        <authorList>
            <person name="Kallberg Y."/>
            <person name="Tangrot J."/>
            <person name="Rosling A."/>
        </authorList>
    </citation>
    <scope>NUCLEOTIDE SEQUENCE [LARGE SCALE GENOMIC DNA]</scope>
    <source>
        <strain evidence="1 2">120-4 pot B 10/14</strain>
    </source>
</reference>
<evidence type="ECO:0000313" key="2">
    <source>
        <dbReference type="Proteomes" id="UP000789901"/>
    </source>
</evidence>
<dbReference type="Proteomes" id="UP000789901">
    <property type="component" value="Unassembled WGS sequence"/>
</dbReference>
<evidence type="ECO:0000313" key="1">
    <source>
        <dbReference type="EMBL" id="CAG8807299.1"/>
    </source>
</evidence>
<keyword evidence="2" id="KW-1185">Reference proteome</keyword>
<protein>
    <submittedName>
        <fullName evidence="1">39694_t:CDS:1</fullName>
    </submittedName>
</protein>
<name>A0ABN7VYP3_GIGMA</name>